<dbReference type="InterPro" id="IPR011042">
    <property type="entry name" value="6-blade_b-propeller_TolB-like"/>
</dbReference>
<keyword evidence="1" id="KW-0732">Signal</keyword>
<name>A0A1C3REM4_9PROT</name>
<feature type="signal peptide" evidence="1">
    <location>
        <begin position="1"/>
        <end position="19"/>
    </location>
</feature>
<gene>
    <name evidence="3" type="ORF">MTBPR1_110127</name>
</gene>
<dbReference type="InterPro" id="IPR011041">
    <property type="entry name" value="Quinoprot_gluc/sorb_DH_b-prop"/>
</dbReference>
<evidence type="ECO:0000256" key="1">
    <source>
        <dbReference type="SAM" id="SignalP"/>
    </source>
</evidence>
<proteinExistence type="predicted"/>
<reference evidence="3 4" key="1">
    <citation type="submission" date="2016-07" db="EMBL/GenBank/DDBJ databases">
        <authorList>
            <person name="Lefevre C.T."/>
        </authorList>
    </citation>
    <scope>NUCLEOTIDE SEQUENCE [LARGE SCALE GENOMIC DNA]</scope>
    <source>
        <strain evidence="3">PR1</strain>
    </source>
</reference>
<dbReference type="AlphaFoldDB" id="A0A1C3REM4"/>
<dbReference type="RefSeq" id="WP_069186398.1">
    <property type="nucleotide sequence ID" value="NZ_FLYE01000003.1"/>
</dbReference>
<dbReference type="SUPFAM" id="SSF50952">
    <property type="entry name" value="Soluble quinoprotein glucose dehydrogenase"/>
    <property type="match status" value="1"/>
</dbReference>
<dbReference type="PANTHER" id="PTHR19328">
    <property type="entry name" value="HEDGEHOG-INTERACTING PROTEIN"/>
    <property type="match status" value="1"/>
</dbReference>
<evidence type="ECO:0000313" key="4">
    <source>
        <dbReference type="Proteomes" id="UP000231658"/>
    </source>
</evidence>
<dbReference type="Gene3D" id="2.120.10.30">
    <property type="entry name" value="TolB, C-terminal domain"/>
    <property type="match status" value="1"/>
</dbReference>
<evidence type="ECO:0000313" key="3">
    <source>
        <dbReference type="EMBL" id="SCA55688.1"/>
    </source>
</evidence>
<organism evidence="3 4">
    <name type="scientific">Candidatus Terasakiella magnetica</name>
    <dbReference type="NCBI Taxonomy" id="1867952"/>
    <lineage>
        <taxon>Bacteria</taxon>
        <taxon>Pseudomonadati</taxon>
        <taxon>Pseudomonadota</taxon>
        <taxon>Alphaproteobacteria</taxon>
        <taxon>Rhodospirillales</taxon>
        <taxon>Terasakiellaceae</taxon>
        <taxon>Terasakiella</taxon>
    </lineage>
</organism>
<dbReference type="Pfam" id="PF22807">
    <property type="entry name" value="TrAA12"/>
    <property type="match status" value="1"/>
</dbReference>
<dbReference type="Proteomes" id="UP000231658">
    <property type="component" value="Unassembled WGS sequence"/>
</dbReference>
<evidence type="ECO:0000259" key="2">
    <source>
        <dbReference type="Pfam" id="PF22807"/>
    </source>
</evidence>
<dbReference type="InterPro" id="IPR054539">
    <property type="entry name" value="Beta-prop_PDH"/>
</dbReference>
<dbReference type="PANTHER" id="PTHR19328:SF40">
    <property type="entry name" value="BLL0591 PROTEIN"/>
    <property type="match status" value="1"/>
</dbReference>
<feature type="chain" id="PRO_5008680682" evidence="1">
    <location>
        <begin position="20"/>
        <end position="358"/>
    </location>
</feature>
<feature type="domain" description="Pyrroloquinoline quinone-dependent pyranose dehydrogenase beta-propeller" evidence="2">
    <location>
        <begin position="248"/>
        <end position="355"/>
    </location>
</feature>
<dbReference type="EMBL" id="FLYE01000003">
    <property type="protein sequence ID" value="SCA55688.1"/>
    <property type="molecule type" value="Genomic_DNA"/>
</dbReference>
<accession>A0A1C3REM4</accession>
<keyword evidence="4" id="KW-1185">Reference proteome</keyword>
<dbReference type="OrthoDB" id="9770043at2"/>
<protein>
    <submittedName>
        <fullName evidence="3">NHL repeat</fullName>
    </submittedName>
</protein>
<sequence length="358" mass="40385">MKHLIFILSFFVFITKAHADITLPAGFSLTIFAEIPGARSLAPAPELGVLFVGSRGRSLYAILDQDQNGQAESTRLLSDNLKVPNGLAWKNGYLYVAEQHRLVRFKVGRHLPTQWPEPEILYENFPDKRWHGWRYAKFGPDGGLYVSIGAPCNICALKGLEGTIVRFETDSWVPVIFAKGVRNSVGFDFDPHNGDLIFTDNGADHMGDDVPPDELNRAQIGGLHFGYPYYGGGLARTDEFKNHRLPANRPPLHKFQAHVAPLGVHFYQAKRFPKRYQNGVFVAQHGSWNRRDPVGYQISFLPFDEKLQVLREENFLTGWLGKNGDVTGRPVDITQWADGRMLISDDARGRVYSVDYQE</sequence>
<dbReference type="STRING" id="1867952.MTBPR1_110127"/>